<organism evidence="1 2">
    <name type="scientific">Fundicoccus culcitae</name>
    <dbReference type="NCBI Taxonomy" id="2969821"/>
    <lineage>
        <taxon>Bacteria</taxon>
        <taxon>Bacillati</taxon>
        <taxon>Bacillota</taxon>
        <taxon>Bacilli</taxon>
        <taxon>Lactobacillales</taxon>
        <taxon>Aerococcaceae</taxon>
        <taxon>Fundicoccus</taxon>
    </lineage>
</organism>
<dbReference type="EMBL" id="CP102453">
    <property type="protein sequence ID" value="UUX34946.1"/>
    <property type="molecule type" value="Genomic_DNA"/>
</dbReference>
<protein>
    <recommendedName>
        <fullName evidence="3">Regulatory protein YycH-like domain-containing protein</fullName>
    </recommendedName>
</protein>
<dbReference type="Proteomes" id="UP001315967">
    <property type="component" value="Chromosome"/>
</dbReference>
<reference evidence="1 2" key="1">
    <citation type="submission" date="2022-08" db="EMBL/GenBank/DDBJ databases">
        <title>Aerococcaceae sp. nov isolated from spoiled eye mask.</title>
        <authorList>
            <person name="Zhou G."/>
            <person name="Xie X.-B."/>
            <person name="Shi Q.-S."/>
            <person name="Wang Y.-S."/>
            <person name="Wen X."/>
            <person name="Peng H."/>
            <person name="Yang X.-J."/>
            <person name="Tao H.-B."/>
            <person name="Huang X.-M."/>
        </authorList>
    </citation>
    <scope>NUCLEOTIDE SEQUENCE [LARGE SCALE GENOMIC DNA]</scope>
    <source>
        <strain evidence="2">DM20194951</strain>
    </source>
</reference>
<gene>
    <name evidence="1" type="ORF">NRE15_04680</name>
</gene>
<name>A0ABY5P867_9LACT</name>
<keyword evidence="2" id="KW-1185">Reference proteome</keyword>
<evidence type="ECO:0008006" key="3">
    <source>
        <dbReference type="Google" id="ProtNLM"/>
    </source>
</evidence>
<dbReference type="RefSeq" id="WP_313794439.1">
    <property type="nucleotide sequence ID" value="NZ_CP102453.1"/>
</dbReference>
<proteinExistence type="predicted"/>
<sequence length="254" mass="27935">MKYSLKKWMLLLVVAMFAPGLIFGDIYLGVFPNPVVHAQSVSPKSHAQKIIDGLAAIYPSDVLPTYVLTENDPLYVTAATTGSRNQDDFNILYYAEDKPIEINDLAVNNLTPIAAFQKSTYDTEQHAADAVQQVLDLQGQKVDLGYGITGYMQGAAGSSYLNWQEGNWSLVVQASNIDNEDPVPLAKEIVTYLEEIYLPAPTSVGQITLRVTPTGNYKDNTVIWQDGNIVYKVSHYDAMHAVIMAGSITNPTEQ</sequence>
<accession>A0ABY5P867</accession>
<evidence type="ECO:0000313" key="1">
    <source>
        <dbReference type="EMBL" id="UUX34946.1"/>
    </source>
</evidence>
<evidence type="ECO:0000313" key="2">
    <source>
        <dbReference type="Proteomes" id="UP001315967"/>
    </source>
</evidence>